<dbReference type="InterPro" id="IPR018960">
    <property type="entry name" value="DUF1990"/>
</dbReference>
<protein>
    <submittedName>
        <fullName evidence="2">DUF1990 family protein</fullName>
    </submittedName>
</protein>
<dbReference type="EMBL" id="BAAALF010000056">
    <property type="protein sequence ID" value="GAA1241433.1"/>
    <property type="molecule type" value="Genomic_DNA"/>
</dbReference>
<comment type="caution">
    <text evidence="2">The sequence shown here is derived from an EMBL/GenBank/DDBJ whole genome shotgun (WGS) entry which is preliminary data.</text>
</comment>
<reference evidence="2 3" key="1">
    <citation type="journal article" date="2019" name="Int. J. Syst. Evol. Microbiol.">
        <title>The Global Catalogue of Microorganisms (GCM) 10K type strain sequencing project: providing services to taxonomists for standard genome sequencing and annotation.</title>
        <authorList>
            <consortium name="The Broad Institute Genomics Platform"/>
            <consortium name="The Broad Institute Genome Sequencing Center for Infectious Disease"/>
            <person name="Wu L."/>
            <person name="Ma J."/>
        </authorList>
    </citation>
    <scope>NUCLEOTIDE SEQUENCE [LARGE SCALE GENOMIC DNA]</scope>
    <source>
        <strain evidence="2 3">JCM 13004</strain>
    </source>
</reference>
<gene>
    <name evidence="2" type="ORF">GCM10009665_35300</name>
</gene>
<dbReference type="Pfam" id="PF09348">
    <property type="entry name" value="DUF1990"/>
    <property type="match status" value="1"/>
</dbReference>
<dbReference type="InterPro" id="IPR014457">
    <property type="entry name" value="UCP010260"/>
</dbReference>
<dbReference type="PIRSF" id="PIRSF010260">
    <property type="entry name" value="UCP010260"/>
    <property type="match status" value="1"/>
</dbReference>
<evidence type="ECO:0000313" key="3">
    <source>
        <dbReference type="Proteomes" id="UP001500037"/>
    </source>
</evidence>
<organism evidence="2 3">
    <name type="scientific">Kitasatospora nipponensis</name>
    <dbReference type="NCBI Taxonomy" id="258049"/>
    <lineage>
        <taxon>Bacteria</taxon>
        <taxon>Bacillati</taxon>
        <taxon>Actinomycetota</taxon>
        <taxon>Actinomycetes</taxon>
        <taxon>Kitasatosporales</taxon>
        <taxon>Streptomycetaceae</taxon>
        <taxon>Kitasatospora</taxon>
    </lineage>
</organism>
<dbReference type="Proteomes" id="UP001500037">
    <property type="component" value="Unassembled WGS sequence"/>
</dbReference>
<dbReference type="PANTHER" id="PTHR34202:SF1">
    <property type="entry name" value="UPF0548 PROTEIN"/>
    <property type="match status" value="1"/>
</dbReference>
<sequence length="184" mass="20349">MPHPDPRDRHLAACAASPSYPEVGATRGAALPDGYAWVRRRVHLGRGRQVFEQAGAYVLDWGVQRGSGFAVHPARPVRDGATVLVRLRLPGMRLPALVIPCRVVWAVRDAERIGFAYGTLPGHPECGEESFVVHLDEGGDVWFEVVAFSRLAAWYARLARPLALLLQHLAIERYLRVVARACAR</sequence>
<dbReference type="RefSeq" id="WP_344442617.1">
    <property type="nucleotide sequence ID" value="NZ_BAAALF010000056.1"/>
</dbReference>
<accession>A0ABN1WBL3</accession>
<proteinExistence type="predicted"/>
<evidence type="ECO:0000313" key="2">
    <source>
        <dbReference type="EMBL" id="GAA1241433.1"/>
    </source>
</evidence>
<feature type="domain" description="DUF1990" evidence="1">
    <location>
        <begin position="19"/>
        <end position="176"/>
    </location>
</feature>
<dbReference type="PANTHER" id="PTHR34202">
    <property type="entry name" value="UPF0548 PROTEIN"/>
    <property type="match status" value="1"/>
</dbReference>
<evidence type="ECO:0000259" key="1">
    <source>
        <dbReference type="Pfam" id="PF09348"/>
    </source>
</evidence>
<keyword evidence="3" id="KW-1185">Reference proteome</keyword>
<name>A0ABN1WBL3_9ACTN</name>